<reference evidence="9" key="1">
    <citation type="journal article" date="2020" name="mSystems">
        <title>Genome- and Community-Level Interaction Insights into Carbon Utilization and Element Cycling Functions of Hydrothermarchaeota in Hydrothermal Sediment.</title>
        <authorList>
            <person name="Zhou Z."/>
            <person name="Liu Y."/>
            <person name="Xu W."/>
            <person name="Pan J."/>
            <person name="Luo Z.H."/>
            <person name="Li M."/>
        </authorList>
    </citation>
    <scope>NUCLEOTIDE SEQUENCE [LARGE SCALE GENOMIC DNA]</scope>
    <source>
        <strain evidence="9">SpSt-210</strain>
    </source>
</reference>
<dbReference type="Gene3D" id="1.10.10.10">
    <property type="entry name" value="Winged helix-like DNA-binding domain superfamily/Winged helix DNA-binding domain"/>
    <property type="match status" value="1"/>
</dbReference>
<dbReference type="PANTHER" id="PTHR43133">
    <property type="entry name" value="RNA POLYMERASE ECF-TYPE SIGMA FACTO"/>
    <property type="match status" value="1"/>
</dbReference>
<dbReference type="InterPro" id="IPR013249">
    <property type="entry name" value="RNA_pol_sigma70_r4_t2"/>
</dbReference>
<gene>
    <name evidence="9" type="ORF">ENP34_02995</name>
</gene>
<evidence type="ECO:0000256" key="4">
    <source>
        <dbReference type="ARBA" id="ARBA00023125"/>
    </source>
</evidence>
<evidence type="ECO:0000256" key="3">
    <source>
        <dbReference type="ARBA" id="ARBA00023082"/>
    </source>
</evidence>
<keyword evidence="5 6" id="KW-0804">Transcription</keyword>
<accession>A0A831TEW3</accession>
<evidence type="ECO:0000259" key="7">
    <source>
        <dbReference type="Pfam" id="PF04542"/>
    </source>
</evidence>
<dbReference type="PROSITE" id="PS01063">
    <property type="entry name" value="SIGMA70_ECF"/>
    <property type="match status" value="1"/>
</dbReference>
<evidence type="ECO:0000313" key="9">
    <source>
        <dbReference type="EMBL" id="HEG90396.1"/>
    </source>
</evidence>
<dbReference type="Pfam" id="PF04542">
    <property type="entry name" value="Sigma70_r2"/>
    <property type="match status" value="1"/>
</dbReference>
<dbReference type="InterPro" id="IPR007627">
    <property type="entry name" value="RNA_pol_sigma70_r2"/>
</dbReference>
<feature type="domain" description="RNA polymerase sigma factor 70 region 4 type 2" evidence="8">
    <location>
        <begin position="117"/>
        <end position="169"/>
    </location>
</feature>
<evidence type="ECO:0000256" key="6">
    <source>
        <dbReference type="RuleBase" id="RU000716"/>
    </source>
</evidence>
<dbReference type="InterPro" id="IPR039425">
    <property type="entry name" value="RNA_pol_sigma-70-like"/>
</dbReference>
<comment type="caution">
    <text evidence="9">The sequence shown here is derived from an EMBL/GenBank/DDBJ whole genome shotgun (WGS) entry which is preliminary data.</text>
</comment>
<evidence type="ECO:0000259" key="8">
    <source>
        <dbReference type="Pfam" id="PF08281"/>
    </source>
</evidence>
<dbReference type="InterPro" id="IPR013325">
    <property type="entry name" value="RNA_pol_sigma_r2"/>
</dbReference>
<organism evidence="9">
    <name type="scientific">Thermorudis peleae</name>
    <dbReference type="NCBI Taxonomy" id="1382356"/>
    <lineage>
        <taxon>Bacteria</taxon>
        <taxon>Pseudomonadati</taxon>
        <taxon>Thermomicrobiota</taxon>
        <taxon>Thermomicrobia</taxon>
        <taxon>Thermomicrobia incertae sedis</taxon>
        <taxon>Thermorudis</taxon>
    </lineage>
</organism>
<dbReference type="PANTHER" id="PTHR43133:SF57">
    <property type="entry name" value="RNA POLYMERASE SIGMA-70 FACTOR"/>
    <property type="match status" value="1"/>
</dbReference>
<dbReference type="Pfam" id="PF08281">
    <property type="entry name" value="Sigma70_r4_2"/>
    <property type="match status" value="1"/>
</dbReference>
<keyword evidence="4 6" id="KW-0238">DNA-binding</keyword>
<dbReference type="InterPro" id="IPR036388">
    <property type="entry name" value="WH-like_DNA-bd_sf"/>
</dbReference>
<dbReference type="EMBL" id="DSIY01000065">
    <property type="protein sequence ID" value="HEG90396.1"/>
    <property type="molecule type" value="Genomic_DNA"/>
</dbReference>
<evidence type="ECO:0000256" key="5">
    <source>
        <dbReference type="ARBA" id="ARBA00023163"/>
    </source>
</evidence>
<name>A0A831TEW3_9BACT</name>
<dbReference type="GO" id="GO:0003677">
    <property type="term" value="F:DNA binding"/>
    <property type="evidence" value="ECO:0007669"/>
    <property type="project" value="UniProtKB-KW"/>
</dbReference>
<keyword evidence="3 6" id="KW-0731">Sigma factor</keyword>
<dbReference type="NCBIfam" id="TIGR02937">
    <property type="entry name" value="sigma70-ECF"/>
    <property type="match status" value="1"/>
</dbReference>
<dbReference type="AlphaFoldDB" id="A0A831TEW3"/>
<comment type="similarity">
    <text evidence="1 6">Belongs to the sigma-70 factor family. ECF subfamily.</text>
</comment>
<dbReference type="SUPFAM" id="SSF88659">
    <property type="entry name" value="Sigma3 and sigma4 domains of RNA polymerase sigma factors"/>
    <property type="match status" value="1"/>
</dbReference>
<dbReference type="InterPro" id="IPR014284">
    <property type="entry name" value="RNA_pol_sigma-70_dom"/>
</dbReference>
<protein>
    <recommendedName>
        <fullName evidence="6">RNA polymerase sigma factor</fullName>
    </recommendedName>
</protein>
<dbReference type="SUPFAM" id="SSF88946">
    <property type="entry name" value="Sigma2 domain of RNA polymerase sigma factors"/>
    <property type="match status" value="1"/>
</dbReference>
<dbReference type="GO" id="GO:0016987">
    <property type="term" value="F:sigma factor activity"/>
    <property type="evidence" value="ECO:0007669"/>
    <property type="project" value="UniProtKB-KW"/>
</dbReference>
<evidence type="ECO:0000256" key="2">
    <source>
        <dbReference type="ARBA" id="ARBA00023015"/>
    </source>
</evidence>
<sequence>MVTDELVQRAQRGDREAIEDLFRREWSAVYRQVYRAVPNPAEAQDLTQEVFIRALKGLDRYQSTGAPFRAYLHAIARNLLRERWRRQGAHLVALEQAGDLAAPLALEEQVFDALASAELLRALAALPADYQTVIRLRLLEGRPTAEVAALMNRTPGAVRVLQYRALAMLRSLLREGARP</sequence>
<dbReference type="InterPro" id="IPR013324">
    <property type="entry name" value="RNA_pol_sigma_r3/r4-like"/>
</dbReference>
<dbReference type="InterPro" id="IPR000838">
    <property type="entry name" value="RNA_pol_sigma70_ECF_CS"/>
</dbReference>
<dbReference type="GO" id="GO:0006352">
    <property type="term" value="P:DNA-templated transcription initiation"/>
    <property type="evidence" value="ECO:0007669"/>
    <property type="project" value="InterPro"/>
</dbReference>
<proteinExistence type="inferred from homology"/>
<feature type="domain" description="RNA polymerase sigma-70 region 2" evidence="7">
    <location>
        <begin position="21"/>
        <end position="88"/>
    </location>
</feature>
<dbReference type="Gene3D" id="1.10.1740.10">
    <property type="match status" value="1"/>
</dbReference>
<keyword evidence="2 6" id="KW-0805">Transcription regulation</keyword>
<evidence type="ECO:0000256" key="1">
    <source>
        <dbReference type="ARBA" id="ARBA00010641"/>
    </source>
</evidence>